<dbReference type="AlphaFoldDB" id="A0A5N5D2B3"/>
<protein>
    <submittedName>
        <fullName evidence="2">Uncharacterized protein</fullName>
    </submittedName>
</protein>
<organism evidence="2 4">
    <name type="scientific">Lasiodiplodia theobromae</name>
    <dbReference type="NCBI Taxonomy" id="45133"/>
    <lineage>
        <taxon>Eukaryota</taxon>
        <taxon>Fungi</taxon>
        <taxon>Dikarya</taxon>
        <taxon>Ascomycota</taxon>
        <taxon>Pezizomycotina</taxon>
        <taxon>Dothideomycetes</taxon>
        <taxon>Dothideomycetes incertae sedis</taxon>
        <taxon>Botryosphaeriales</taxon>
        <taxon>Botryosphaeriaceae</taxon>
        <taxon>Lasiodiplodia</taxon>
    </lineage>
</organism>
<gene>
    <name evidence="3" type="ORF">BFW01_g328</name>
    <name evidence="2" type="ORF">DBV05_g9499</name>
</gene>
<dbReference type="EMBL" id="MDYX01000037">
    <property type="protein sequence ID" value="KAF9630147.1"/>
    <property type="molecule type" value="Genomic_DNA"/>
</dbReference>
<comment type="caution">
    <text evidence="2">The sequence shown here is derived from an EMBL/GenBank/DDBJ whole genome shotgun (WGS) entry which is preliminary data.</text>
</comment>
<feature type="chain" id="PRO_5036147859" evidence="1">
    <location>
        <begin position="17"/>
        <end position="274"/>
    </location>
</feature>
<evidence type="ECO:0000313" key="3">
    <source>
        <dbReference type="EMBL" id="KAF9630147.1"/>
    </source>
</evidence>
<reference evidence="3" key="1">
    <citation type="submission" date="2016-08" db="EMBL/GenBank/DDBJ databases">
        <authorList>
            <person name="Yan J."/>
        </authorList>
    </citation>
    <scope>NUCLEOTIDE SEQUENCE</scope>
    <source>
        <strain evidence="3">CSS-01s</strain>
    </source>
</reference>
<accession>A0A5N5D2B3</accession>
<keyword evidence="4" id="KW-1185">Reference proteome</keyword>
<dbReference type="OrthoDB" id="10488953at2759"/>
<feature type="signal peptide" evidence="1">
    <location>
        <begin position="1"/>
        <end position="16"/>
    </location>
</feature>
<reference evidence="2 4" key="3">
    <citation type="journal article" date="2019" name="Sci. Rep.">
        <title>A multi-omics analysis of the grapevine pathogen Lasiodiplodia theobromae reveals that temperature affects the expression of virulence- and pathogenicity-related genes.</title>
        <authorList>
            <person name="Felix C."/>
            <person name="Meneses R."/>
            <person name="Goncalves M.F.M."/>
            <person name="Tilleman L."/>
            <person name="Duarte A.S."/>
            <person name="Jorrin-Novo J.V."/>
            <person name="Van de Peer Y."/>
            <person name="Deforce D."/>
            <person name="Van Nieuwerburgh F."/>
            <person name="Esteves A.C."/>
            <person name="Alves A."/>
        </authorList>
    </citation>
    <scope>NUCLEOTIDE SEQUENCE [LARGE SCALE GENOMIC DNA]</scope>
    <source>
        <strain evidence="2 4">LA-SOL3</strain>
    </source>
</reference>
<proteinExistence type="predicted"/>
<dbReference type="Proteomes" id="UP000325902">
    <property type="component" value="Unassembled WGS sequence"/>
</dbReference>
<reference evidence="3" key="2">
    <citation type="journal article" date="2018" name="DNA Res.">
        <title>Comparative genome and transcriptome analyses reveal adaptations to opportunistic infections in woody plant degrading pathogens of Botryosphaeriaceae.</title>
        <authorList>
            <person name="Yan J.Y."/>
            <person name="Zhao W.S."/>
            <person name="Chen Z."/>
            <person name="Xing Q.K."/>
            <person name="Zhang W."/>
            <person name="Chethana K.W.T."/>
            <person name="Xue M.F."/>
            <person name="Xu J.P."/>
            <person name="Phillips A.J.L."/>
            <person name="Wang Y."/>
            <person name="Liu J.H."/>
            <person name="Liu M."/>
            <person name="Zhou Y."/>
            <person name="Jayawardena R.S."/>
            <person name="Manawasinghe I.S."/>
            <person name="Huang J.B."/>
            <person name="Qiao G.H."/>
            <person name="Fu C.Y."/>
            <person name="Guo F.F."/>
            <person name="Dissanayake A.J."/>
            <person name="Peng Y.L."/>
            <person name="Hyde K.D."/>
            <person name="Li X.H."/>
        </authorList>
    </citation>
    <scope>NUCLEOTIDE SEQUENCE</scope>
    <source>
        <strain evidence="3">CSS-01s</strain>
    </source>
</reference>
<sequence>MLLLAALTLLLIPVRSQTADSNATANSNPAHPTLAEFREASYTFFSRMRDAGYGQTSAVVFGAASIKNHFPDFRSTPDLDLVIFEPYDLRLDTILEAMVAGSGGKLSWENDKELLYYNGEQPPGGRRVHLDAGYVDFGELYGTGMTSSAAAADTVTSADAVPYATPEEMFIIKICAARSRSALAKSLQDVADAEFIAERVAGPVLQLVGDPPEKAVECLKAFLPRSKYPREWWLKKLGVGSLEYCRTDGGYVQREMGRVKDVCWGNAVLLEGQL</sequence>
<evidence type="ECO:0000313" key="2">
    <source>
        <dbReference type="EMBL" id="KAB2571845.1"/>
    </source>
</evidence>
<evidence type="ECO:0000313" key="4">
    <source>
        <dbReference type="Proteomes" id="UP000325902"/>
    </source>
</evidence>
<keyword evidence="1" id="KW-0732">Signal</keyword>
<evidence type="ECO:0000256" key="1">
    <source>
        <dbReference type="SAM" id="SignalP"/>
    </source>
</evidence>
<dbReference type="EMBL" id="VCHE01000091">
    <property type="protein sequence ID" value="KAB2571845.1"/>
    <property type="molecule type" value="Genomic_DNA"/>
</dbReference>
<name>A0A5N5D2B3_9PEZI</name>
<dbReference type="Proteomes" id="UP000627934">
    <property type="component" value="Unassembled WGS sequence"/>
</dbReference>